<feature type="compositionally biased region" description="Basic residues" evidence="2">
    <location>
        <begin position="638"/>
        <end position="657"/>
    </location>
</feature>
<dbReference type="Pfam" id="PF00075">
    <property type="entry name" value="RNase_H"/>
    <property type="match status" value="1"/>
</dbReference>
<dbReference type="GO" id="GO:0003676">
    <property type="term" value="F:nucleic acid binding"/>
    <property type="evidence" value="ECO:0007669"/>
    <property type="project" value="InterPro"/>
</dbReference>
<dbReference type="WBParaSite" id="maker-uti_cns_0014094-snap-gene-0.2-mRNA-1">
    <property type="protein sequence ID" value="maker-uti_cns_0014094-snap-gene-0.2-mRNA-1"/>
    <property type="gene ID" value="maker-uti_cns_0014094-snap-gene-0.2"/>
</dbReference>
<evidence type="ECO:0000259" key="4">
    <source>
        <dbReference type="PROSITE" id="PS50994"/>
    </source>
</evidence>
<dbReference type="PROSITE" id="PS50297">
    <property type="entry name" value="ANK_REP_REGION"/>
    <property type="match status" value="1"/>
</dbReference>
<dbReference type="InterPro" id="IPR002156">
    <property type="entry name" value="RNaseH_domain"/>
</dbReference>
<feature type="compositionally biased region" description="Low complexity" evidence="2">
    <location>
        <begin position="497"/>
        <end position="511"/>
    </location>
</feature>
<feature type="repeat" description="ANK" evidence="1">
    <location>
        <begin position="100"/>
        <end position="125"/>
    </location>
</feature>
<evidence type="ECO:0000313" key="5">
    <source>
        <dbReference type="Proteomes" id="UP000095280"/>
    </source>
</evidence>
<dbReference type="PANTHER" id="PTHR37984:SF13">
    <property type="entry name" value="RIBONUCLEASE H"/>
    <property type="match status" value="1"/>
</dbReference>
<dbReference type="InterPro" id="IPR050951">
    <property type="entry name" value="Retrovirus_Pol_polyprotein"/>
</dbReference>
<evidence type="ECO:0000256" key="2">
    <source>
        <dbReference type="SAM" id="MobiDB-lite"/>
    </source>
</evidence>
<dbReference type="PROSITE" id="PS50879">
    <property type="entry name" value="RNASE_H_1"/>
    <property type="match status" value="1"/>
</dbReference>
<keyword evidence="1" id="KW-0040">ANK repeat</keyword>
<feature type="compositionally biased region" description="Polar residues" evidence="2">
    <location>
        <begin position="1974"/>
        <end position="1984"/>
    </location>
</feature>
<dbReference type="GO" id="GO:0004523">
    <property type="term" value="F:RNA-DNA hybrid ribonuclease activity"/>
    <property type="evidence" value="ECO:0007669"/>
    <property type="project" value="InterPro"/>
</dbReference>
<evidence type="ECO:0000259" key="3">
    <source>
        <dbReference type="PROSITE" id="PS50879"/>
    </source>
</evidence>
<dbReference type="SUPFAM" id="SSF53098">
    <property type="entry name" value="Ribonuclease H-like"/>
    <property type="match status" value="2"/>
</dbReference>
<feature type="region of interest" description="Disordered" evidence="2">
    <location>
        <begin position="578"/>
        <end position="724"/>
    </location>
</feature>
<feature type="compositionally biased region" description="Basic and acidic residues" evidence="2">
    <location>
        <begin position="938"/>
        <end position="952"/>
    </location>
</feature>
<feature type="domain" description="RNase H type-1" evidence="3">
    <location>
        <begin position="1525"/>
        <end position="1658"/>
    </location>
</feature>
<feature type="compositionally biased region" description="Basic and acidic residues" evidence="2">
    <location>
        <begin position="1992"/>
        <end position="2009"/>
    </location>
</feature>
<feature type="compositionally biased region" description="Basic and acidic residues" evidence="2">
    <location>
        <begin position="899"/>
        <end position="912"/>
    </location>
</feature>
<dbReference type="Proteomes" id="UP000095280">
    <property type="component" value="Unplaced"/>
</dbReference>
<keyword evidence="5" id="KW-1185">Reference proteome</keyword>
<dbReference type="InterPro" id="IPR012337">
    <property type="entry name" value="RNaseH-like_sf"/>
</dbReference>
<dbReference type="PROSITE" id="PS50088">
    <property type="entry name" value="ANK_REPEAT"/>
    <property type="match status" value="1"/>
</dbReference>
<feature type="region of interest" description="Disordered" evidence="2">
    <location>
        <begin position="249"/>
        <end position="268"/>
    </location>
</feature>
<sequence>MGDDEADQQASTTETFNLDVFSKEFTDSRVYRSIVQGNLAGLYHAVYCLREPVTVIDTNFGVNYIHLVVTTASRETQFTYAPFVYALSNFRVDICQEDVGGDTPLKLAIRRGLVELVRAVLRCGAPPPDPADSEMQPSLAEELKNEESATNATAVKTVCEDFQPGLWAAVAAADYFLVDRLVSSWCRVRIAKQGESLISFARRLETGSLIVDLLESSRPTLEFVHATLAGDRRKMLELLDNKNVNADTFDRSYRPNAGAPCQPRGQPPRYSYTMEHQSGRSLLRADVLSRLPLPERPAKAPTPADVMLVMHTLNEGPVTAGDIRALTRTDPILSKVLQFTKSGYWPERNYSRANQLSVQDGCLLWGTRVVIRGSLEDQVARFLLTYRVTPHATTGTPPCELLMGRRLRSLLDRVRPDVPARVAVQQAMQKQQHDVNAPDRRIEVGDAVVARDFADDGRWKPAVVTASSGAASFSCHFDDSREVQRHIDQVRRPPDAVPAGEAPEAEPVADPRSPTTPRMRAIWHCRGARPGSEVSLIDCVTSEPWQTVAIDVLKVPTSDRGNSYLLVAGLLPPGPRVLHPMASNRSNKPAVDDTVPPASAGAVDSSAIPPATIGDASARPVEPTLSGASEKTPATPAAKKRSTTSGAARRRLNKARRAKEGGSQTGARGQRPAAAEASQSGAVAEEGLEPTEAPAQDREADAAGRVDSPPEESSTDPRASYADAAKRQPAVVILGKDARLSPDQLKQVRSAVDGLLWKQTLKGTPLNIHSNATRDSCLLIWPSDADSGRRLLELLPEQSWDLNLAFCREDERPRTKRHRIWVPARSVVTSADELRKGLLAVNRELPAAGLVVHDTLKRTDGTGFTAILGLSDAWMRRYPHGSFINVGLWKLRIRSYEADPPRGSEQGGRDAEAAGAEAQASAQTAKANRPARQHGRAGKAERAAEGGGDRRPARSTKRRGLYQRAAEAVRTAKISQLRREVAGTPRRTSSSREGGDVPAGPNPSGQGRLETDPPAQAAGCSRALGQSEAEDPMDGGQRAANAAYCLPANRGPFAEEEPMDTGDPDPKPINTQHCVAASVNLMRTAEQQLPGLVFVQEPWMTKGKPNNVVDDLASSLGGAITTAFEAACPLKAYKGKKSAPWWNPELGALRRRARTLQRRALKTKDPSDREAYTRAIHEFKGQVRRAKTAKWRQYCEGLEGSRPVARVVKALTNDRFSKLSVVKRPDGSVTESSEETLELMLNSFFPKSPTQQGPPDHTVGYADDVTAICAGPSVDTIRDLLQGFLGRAERWADQCGLRLSESKTTAVMFTNKLLWTIKPLTLYGKNISMEKQVRCLGLTLDHRLNWTPHIQTKAKKALAVLAQIRRAVGTTWGLTPRKLWWIYTAIIRPSISYASLVWASGLSVKSNLDALYKIQGRACRMTMGAPPSTPFEGMNAFLCAPPLDIYIKGEAAKSTRRLLDAGVAFKKVRAFKKRSLIPHSDLCLKALEECGGLNILTDSIPATLLLSQRYKVTIQPRHEASDSWSDSEVHCYTDGSMRHGLSGFGACVFFKGEVVWSYSQHTGLNSSVFQSEVLAISSCAAELRRRQLSGRKFIFHSDSQAALRALCRSTASSRSVLDCNTQLNGLALGNQVELRWIPGHAGFLGNERADLLAKAGSAGALLGPGPGAPIPASVINSRVKRWADSEHLRRLNRRDLRAVSMALSGHGCFSRHRFLQGQVPEERCPFCRSGSENAEHFICHCPVFTRARLTHLGPNPVLSDVCRPESIPLLARYLRDTGRADFFPTVVKYLLVMQDQFSKFLTAVPMPDQTANTIADSLLGVPSVIHSDQGANFESELFQETLKALGIRKIRREMDWWERGNKSLLRLLRLFAETEFSCEEQLPLVVLERQFDIGTYSALLERRLARIREFVEENLQLVAAGQQQKAAHEKKAADLPQFPQGAEVLLNIEMQRSNRPVRWVNVNRLRRRFEAQPDSDQLRQQPVTHQVAPETRQTEQRHPARQRRPPDFF</sequence>
<protein>
    <submittedName>
        <fullName evidence="6">ANK_REP_REGION domain-containing protein</fullName>
    </submittedName>
</protein>
<proteinExistence type="predicted"/>
<feature type="compositionally biased region" description="Basic and acidic residues" evidence="2">
    <location>
        <begin position="695"/>
        <end position="704"/>
    </location>
</feature>
<reference evidence="6" key="1">
    <citation type="submission" date="2016-11" db="UniProtKB">
        <authorList>
            <consortium name="WormBaseParasite"/>
        </authorList>
    </citation>
    <scope>IDENTIFICATION</scope>
</reference>
<feature type="region of interest" description="Disordered" evidence="2">
    <location>
        <begin position="492"/>
        <end position="517"/>
    </location>
</feature>
<dbReference type="CDD" id="cd09276">
    <property type="entry name" value="Rnase_HI_RT_non_LTR"/>
    <property type="match status" value="1"/>
</dbReference>
<organism evidence="5 6">
    <name type="scientific">Macrostomum lignano</name>
    <dbReference type="NCBI Taxonomy" id="282301"/>
    <lineage>
        <taxon>Eukaryota</taxon>
        <taxon>Metazoa</taxon>
        <taxon>Spiralia</taxon>
        <taxon>Lophotrochozoa</taxon>
        <taxon>Platyhelminthes</taxon>
        <taxon>Rhabditophora</taxon>
        <taxon>Macrostomorpha</taxon>
        <taxon>Macrostomida</taxon>
        <taxon>Macrostomidae</taxon>
        <taxon>Macrostomum</taxon>
    </lineage>
</organism>
<feature type="compositionally biased region" description="Low complexity" evidence="2">
    <location>
        <begin position="913"/>
        <end position="927"/>
    </location>
</feature>
<dbReference type="Gene3D" id="3.30.420.10">
    <property type="entry name" value="Ribonuclease H-like superfamily/Ribonuclease H"/>
    <property type="match status" value="2"/>
</dbReference>
<accession>A0A1I8ILP5</accession>
<dbReference type="PROSITE" id="PS50994">
    <property type="entry name" value="INTEGRASE"/>
    <property type="match status" value="1"/>
</dbReference>
<evidence type="ECO:0000256" key="1">
    <source>
        <dbReference type="PROSITE-ProRule" id="PRU00023"/>
    </source>
</evidence>
<feature type="domain" description="Integrase catalytic" evidence="4">
    <location>
        <begin position="1764"/>
        <end position="1848"/>
    </location>
</feature>
<feature type="compositionally biased region" description="Low complexity" evidence="2">
    <location>
        <begin position="673"/>
        <end position="685"/>
    </location>
</feature>
<dbReference type="InterPro" id="IPR002110">
    <property type="entry name" value="Ankyrin_rpt"/>
</dbReference>
<feature type="region of interest" description="Disordered" evidence="2">
    <location>
        <begin position="1971"/>
        <end position="2009"/>
    </location>
</feature>
<name>A0A1I8ILP5_9PLAT</name>
<feature type="region of interest" description="Disordered" evidence="2">
    <location>
        <begin position="899"/>
        <end position="1036"/>
    </location>
</feature>
<evidence type="ECO:0000313" key="6">
    <source>
        <dbReference type="WBParaSite" id="maker-uti_cns_0014094-snap-gene-0.2-mRNA-1"/>
    </source>
</evidence>
<dbReference type="GO" id="GO:0015074">
    <property type="term" value="P:DNA integration"/>
    <property type="evidence" value="ECO:0007669"/>
    <property type="project" value="InterPro"/>
</dbReference>
<dbReference type="InterPro" id="IPR036397">
    <property type="entry name" value="RNaseH_sf"/>
</dbReference>
<dbReference type="PANTHER" id="PTHR37984">
    <property type="entry name" value="PROTEIN CBG26694"/>
    <property type="match status" value="1"/>
</dbReference>
<dbReference type="InterPro" id="IPR001584">
    <property type="entry name" value="Integrase_cat-core"/>
</dbReference>